<reference evidence="1" key="1">
    <citation type="journal article" date="2020" name="Nature">
        <title>Giant virus diversity and host interactions through global metagenomics.</title>
        <authorList>
            <person name="Schulz F."/>
            <person name="Roux S."/>
            <person name="Paez-Espino D."/>
            <person name="Jungbluth S."/>
            <person name="Walsh D.A."/>
            <person name="Denef V.J."/>
            <person name="McMahon K.D."/>
            <person name="Konstantinidis K.T."/>
            <person name="Eloe-Fadrosh E.A."/>
            <person name="Kyrpides N.C."/>
            <person name="Woyke T."/>
        </authorList>
    </citation>
    <scope>NUCLEOTIDE SEQUENCE</scope>
    <source>
        <strain evidence="1">GVMAG-S-3300013014-136</strain>
    </source>
</reference>
<evidence type="ECO:0008006" key="2">
    <source>
        <dbReference type="Google" id="ProtNLM"/>
    </source>
</evidence>
<evidence type="ECO:0000313" key="1">
    <source>
        <dbReference type="EMBL" id="QHU20118.1"/>
    </source>
</evidence>
<dbReference type="AlphaFoldDB" id="A0A6C0KUV4"/>
<sequence length="143" mass="17131">MSDPFFDFFMLCLKNNEEKVFSFLEKENPKLNVCEICAFIRGGTNTNILSRVIEEENSQFFETAVMANRIDVFYFLRQRYPNFKLDCIIRQLFFQAFVENENWEMTKTLEDCGFPLRENLCATFLMQDGGDKFKRYYLSRHQT</sequence>
<protein>
    <recommendedName>
        <fullName evidence="2">DUF3447 domain-containing protein</fullName>
    </recommendedName>
</protein>
<accession>A0A6C0KUV4</accession>
<name>A0A6C0KUV4_9ZZZZ</name>
<dbReference type="SUPFAM" id="SSF140860">
    <property type="entry name" value="Pseudo ankyrin repeat-like"/>
    <property type="match status" value="1"/>
</dbReference>
<proteinExistence type="predicted"/>
<dbReference type="EMBL" id="MN740962">
    <property type="protein sequence ID" value="QHU20118.1"/>
    <property type="molecule type" value="Genomic_DNA"/>
</dbReference>
<organism evidence="1">
    <name type="scientific">viral metagenome</name>
    <dbReference type="NCBI Taxonomy" id="1070528"/>
    <lineage>
        <taxon>unclassified sequences</taxon>
        <taxon>metagenomes</taxon>
        <taxon>organismal metagenomes</taxon>
    </lineage>
</organism>